<gene>
    <name evidence="5" type="ORF">ACFQ4B_04935</name>
</gene>
<accession>A0ABW3UHR3</accession>
<comment type="subcellular location">
    <subcellularLocation>
        <location evidence="1">Secreted</location>
    </subcellularLocation>
</comment>
<evidence type="ECO:0000256" key="3">
    <source>
        <dbReference type="ARBA" id="ARBA00022729"/>
    </source>
</evidence>
<evidence type="ECO:0000313" key="5">
    <source>
        <dbReference type="EMBL" id="MFD1219451.1"/>
    </source>
</evidence>
<evidence type="ECO:0000256" key="2">
    <source>
        <dbReference type="ARBA" id="ARBA00022525"/>
    </source>
</evidence>
<protein>
    <submittedName>
        <fullName evidence="5">DNRLRE domain-containing protein</fullName>
    </submittedName>
</protein>
<feature type="domain" description="Carbohydrate-binding module family 96" evidence="4">
    <location>
        <begin position="108"/>
        <end position="272"/>
    </location>
</feature>
<dbReference type="Pfam" id="PF24517">
    <property type="entry name" value="CBM96"/>
    <property type="match status" value="1"/>
</dbReference>
<proteinExistence type="predicted"/>
<keyword evidence="2" id="KW-0964">Secreted</keyword>
<evidence type="ECO:0000313" key="6">
    <source>
        <dbReference type="Proteomes" id="UP001597180"/>
    </source>
</evidence>
<sequence>MSEETVDLGSYIIIQPKNKMTAKVSIIAIGEENLLSNIILTRYDEMRSNVNVYSDSVIEDIAYPPRFGNQRKASITITHRSNLNSYITISPRNRMVGLVDITQKPKKTVRFYPVKDAFVREGIKTLNYGSEQSMLVGYDGLNNQERYRSFVGFDLTGIPNNIKIEKAEVKLFSSTVKNIDQQIGLYSLNEIWTEYGITWQNQPSASSIIDIKSVGRSAGYVSFDATDSITSLISNKFLDCSYELKALTETTKQFVSFETREGTNKPYLEITYTEDIIYSVGKAELSSNVFLRSVGAMELKSKITIPSIDDNALLLSRIHILNPNMIESSVIVNHPDMTSKIWIRQNDTSKLASSITLRQKALEQLQSHVAISRKEILIKINVMYRANLSSSLTIKSRGNSSLNSKITVSREYISGRLNVRRKDQKELNGSINIKQKTFTDLNSRIGVNRQEIPSSIMVVLSSYLDGTLSVRQTKDDPIESKLYVLHRKDLRSTIDVVGASMLPSSIYINSGNLKSQITIPAYENNDLLSRATIRVKWANDLKSTIFVGGDNIEGGFVFII</sequence>
<dbReference type="Proteomes" id="UP001597180">
    <property type="component" value="Unassembled WGS sequence"/>
</dbReference>
<dbReference type="InterPro" id="IPR055372">
    <property type="entry name" value="CBM96"/>
</dbReference>
<dbReference type="EMBL" id="JBHTLU010000012">
    <property type="protein sequence ID" value="MFD1219451.1"/>
    <property type="molecule type" value="Genomic_DNA"/>
</dbReference>
<organism evidence="5 6">
    <name type="scientific">Paenibacillus vulneris</name>
    <dbReference type="NCBI Taxonomy" id="1133364"/>
    <lineage>
        <taxon>Bacteria</taxon>
        <taxon>Bacillati</taxon>
        <taxon>Bacillota</taxon>
        <taxon>Bacilli</taxon>
        <taxon>Bacillales</taxon>
        <taxon>Paenibacillaceae</taxon>
        <taxon>Paenibacillus</taxon>
    </lineage>
</organism>
<evidence type="ECO:0000256" key="1">
    <source>
        <dbReference type="ARBA" id="ARBA00004613"/>
    </source>
</evidence>
<comment type="caution">
    <text evidence="5">The sequence shown here is derived from an EMBL/GenBank/DDBJ whole genome shotgun (WGS) entry which is preliminary data.</text>
</comment>
<keyword evidence="3" id="KW-0732">Signal</keyword>
<dbReference type="RefSeq" id="WP_345595392.1">
    <property type="nucleotide sequence ID" value="NZ_BAABJG010000063.1"/>
</dbReference>
<dbReference type="NCBIfam" id="NF033679">
    <property type="entry name" value="DNRLRE_dom"/>
    <property type="match status" value="1"/>
</dbReference>
<reference evidence="6" key="1">
    <citation type="journal article" date="2019" name="Int. J. Syst. Evol. Microbiol.">
        <title>The Global Catalogue of Microorganisms (GCM) 10K type strain sequencing project: providing services to taxonomists for standard genome sequencing and annotation.</title>
        <authorList>
            <consortium name="The Broad Institute Genomics Platform"/>
            <consortium name="The Broad Institute Genome Sequencing Center for Infectious Disease"/>
            <person name="Wu L."/>
            <person name="Ma J."/>
        </authorList>
    </citation>
    <scope>NUCLEOTIDE SEQUENCE [LARGE SCALE GENOMIC DNA]</scope>
    <source>
        <strain evidence="6">CCUG 53270</strain>
    </source>
</reference>
<evidence type="ECO:0000259" key="4">
    <source>
        <dbReference type="Pfam" id="PF24517"/>
    </source>
</evidence>
<name>A0ABW3UHR3_9BACL</name>
<keyword evidence="6" id="KW-1185">Reference proteome</keyword>